<proteinExistence type="predicted"/>
<gene>
    <name evidence="7" type="ORF">GDO81_001833</name>
</gene>
<dbReference type="EMBL" id="WNYA01000001">
    <property type="protein sequence ID" value="KAG8596307.1"/>
    <property type="molecule type" value="Genomic_DNA"/>
</dbReference>
<evidence type="ECO:0000256" key="1">
    <source>
        <dbReference type="ARBA" id="ARBA00022729"/>
    </source>
</evidence>
<evidence type="ECO:0000256" key="5">
    <source>
        <dbReference type="ARBA" id="ARBA00043266"/>
    </source>
</evidence>
<sequence length="100" mass="11609">ISFGQTVTQSPPSIFISEGGEVPLSCSYDQAAYNMFWYIERPGQAIKLLLSSYHKDVEEEYRDRVFSFFDKTNRRFPLNITKIRMSDTGTYYCIFSATVH</sequence>
<dbReference type="PANTHER" id="PTHR19367:SF18">
    <property type="entry name" value="T CELL RECEPTOR ALPHA VARIABLE 16"/>
    <property type="match status" value="1"/>
</dbReference>
<keyword evidence="2" id="KW-1064">Adaptive immunity</keyword>
<dbReference type="InterPro" id="IPR051287">
    <property type="entry name" value="TCR_variable_region"/>
</dbReference>
<feature type="domain" description="Ig-like" evidence="6">
    <location>
        <begin position="5"/>
        <end position="100"/>
    </location>
</feature>
<keyword evidence="4" id="KW-0393">Immunoglobulin domain</keyword>
<dbReference type="Proteomes" id="UP000824782">
    <property type="component" value="Unassembled WGS sequence"/>
</dbReference>
<comment type="caution">
    <text evidence="7">The sequence shown here is derived from an EMBL/GenBank/DDBJ whole genome shotgun (WGS) entry which is preliminary data.</text>
</comment>
<evidence type="ECO:0000313" key="7">
    <source>
        <dbReference type="EMBL" id="KAG8596307.1"/>
    </source>
</evidence>
<dbReference type="AlphaFoldDB" id="A0AAV7DFM7"/>
<dbReference type="InterPro" id="IPR003599">
    <property type="entry name" value="Ig_sub"/>
</dbReference>
<keyword evidence="3" id="KW-0675">Receptor</keyword>
<dbReference type="InterPro" id="IPR013106">
    <property type="entry name" value="Ig_V-set"/>
</dbReference>
<dbReference type="SMART" id="SM00409">
    <property type="entry name" value="IG"/>
    <property type="match status" value="1"/>
</dbReference>
<evidence type="ECO:0000256" key="2">
    <source>
        <dbReference type="ARBA" id="ARBA00023130"/>
    </source>
</evidence>
<dbReference type="PROSITE" id="PS50835">
    <property type="entry name" value="IG_LIKE"/>
    <property type="match status" value="1"/>
</dbReference>
<dbReference type="SUPFAM" id="SSF48726">
    <property type="entry name" value="Immunoglobulin"/>
    <property type="match status" value="1"/>
</dbReference>
<dbReference type="InterPro" id="IPR007110">
    <property type="entry name" value="Ig-like_dom"/>
</dbReference>
<organism evidence="7 8">
    <name type="scientific">Engystomops pustulosus</name>
    <name type="common">Tungara frog</name>
    <name type="synonym">Physalaemus pustulosus</name>
    <dbReference type="NCBI Taxonomy" id="76066"/>
    <lineage>
        <taxon>Eukaryota</taxon>
        <taxon>Metazoa</taxon>
        <taxon>Chordata</taxon>
        <taxon>Craniata</taxon>
        <taxon>Vertebrata</taxon>
        <taxon>Euteleostomi</taxon>
        <taxon>Amphibia</taxon>
        <taxon>Batrachia</taxon>
        <taxon>Anura</taxon>
        <taxon>Neobatrachia</taxon>
        <taxon>Hyloidea</taxon>
        <taxon>Leptodactylidae</taxon>
        <taxon>Leiuperinae</taxon>
        <taxon>Engystomops</taxon>
    </lineage>
</organism>
<dbReference type="InterPro" id="IPR013783">
    <property type="entry name" value="Ig-like_fold"/>
</dbReference>
<feature type="non-terminal residue" evidence="7">
    <location>
        <position position="1"/>
    </location>
</feature>
<dbReference type="PANTHER" id="PTHR19367">
    <property type="entry name" value="T-CELL RECEPTOR ALPHA CHAIN V REGION"/>
    <property type="match status" value="1"/>
</dbReference>
<evidence type="ECO:0000313" key="8">
    <source>
        <dbReference type="Proteomes" id="UP000824782"/>
    </source>
</evidence>
<evidence type="ECO:0000256" key="4">
    <source>
        <dbReference type="ARBA" id="ARBA00023319"/>
    </source>
</evidence>
<keyword evidence="1" id="KW-0732">Signal</keyword>
<dbReference type="SMART" id="SM00406">
    <property type="entry name" value="IGv"/>
    <property type="match status" value="1"/>
</dbReference>
<accession>A0AAV7DFM7</accession>
<dbReference type="Pfam" id="PF07686">
    <property type="entry name" value="V-set"/>
    <property type="match status" value="1"/>
</dbReference>
<dbReference type="GO" id="GO:0002250">
    <property type="term" value="P:adaptive immune response"/>
    <property type="evidence" value="ECO:0007669"/>
    <property type="project" value="UniProtKB-KW"/>
</dbReference>
<evidence type="ECO:0000256" key="3">
    <source>
        <dbReference type="ARBA" id="ARBA00023170"/>
    </source>
</evidence>
<keyword evidence="5" id="KW-0391">Immunity</keyword>
<name>A0AAV7DFM7_ENGPU</name>
<dbReference type="Gene3D" id="2.60.40.10">
    <property type="entry name" value="Immunoglobulins"/>
    <property type="match status" value="1"/>
</dbReference>
<protein>
    <recommendedName>
        <fullName evidence="6">Ig-like domain-containing protein</fullName>
    </recommendedName>
</protein>
<keyword evidence="5" id="KW-1279">T cell receptor</keyword>
<dbReference type="GO" id="GO:0042101">
    <property type="term" value="C:T cell receptor complex"/>
    <property type="evidence" value="ECO:0007669"/>
    <property type="project" value="UniProtKB-KW"/>
</dbReference>
<keyword evidence="8" id="KW-1185">Reference proteome</keyword>
<evidence type="ECO:0000259" key="6">
    <source>
        <dbReference type="PROSITE" id="PS50835"/>
    </source>
</evidence>
<dbReference type="InterPro" id="IPR036179">
    <property type="entry name" value="Ig-like_dom_sf"/>
</dbReference>
<reference evidence="7" key="1">
    <citation type="thesis" date="2020" institute="ProQuest LLC" country="789 East Eisenhower Parkway, Ann Arbor, MI, USA">
        <title>Comparative Genomics and Chromosome Evolution.</title>
        <authorList>
            <person name="Mudd A.B."/>
        </authorList>
    </citation>
    <scope>NUCLEOTIDE SEQUENCE</scope>
    <source>
        <strain evidence="7">237g6f4</strain>
        <tissue evidence="7">Blood</tissue>
    </source>
</reference>